<keyword evidence="2" id="KW-1185">Reference proteome</keyword>
<evidence type="ECO:0000313" key="2">
    <source>
        <dbReference type="Proteomes" id="UP000789366"/>
    </source>
</evidence>
<feature type="non-terminal residue" evidence="1">
    <location>
        <position position="101"/>
    </location>
</feature>
<accession>A0ACA9M116</accession>
<reference evidence="1" key="1">
    <citation type="submission" date="2021-06" db="EMBL/GenBank/DDBJ databases">
        <authorList>
            <person name="Kallberg Y."/>
            <person name="Tangrot J."/>
            <person name="Rosling A."/>
        </authorList>
    </citation>
    <scope>NUCLEOTIDE SEQUENCE</scope>
    <source>
        <strain evidence="1">28 12/20/2015</strain>
    </source>
</reference>
<organism evidence="1 2">
    <name type="scientific">Cetraspora pellucida</name>
    <dbReference type="NCBI Taxonomy" id="1433469"/>
    <lineage>
        <taxon>Eukaryota</taxon>
        <taxon>Fungi</taxon>
        <taxon>Fungi incertae sedis</taxon>
        <taxon>Mucoromycota</taxon>
        <taxon>Glomeromycotina</taxon>
        <taxon>Glomeromycetes</taxon>
        <taxon>Diversisporales</taxon>
        <taxon>Gigasporaceae</taxon>
        <taxon>Cetraspora</taxon>
    </lineage>
</organism>
<protein>
    <submittedName>
        <fullName evidence="1">6971_t:CDS:1</fullName>
    </submittedName>
</protein>
<gene>
    <name evidence="1" type="ORF">SPELUC_LOCUS5599</name>
</gene>
<dbReference type="EMBL" id="CAJVPW010005823">
    <property type="protein sequence ID" value="CAG8560914.1"/>
    <property type="molecule type" value="Genomic_DNA"/>
</dbReference>
<comment type="caution">
    <text evidence="1">The sequence shown here is derived from an EMBL/GenBank/DDBJ whole genome shotgun (WGS) entry which is preliminary data.</text>
</comment>
<evidence type="ECO:0000313" key="1">
    <source>
        <dbReference type="EMBL" id="CAG8560914.1"/>
    </source>
</evidence>
<proteinExistence type="predicted"/>
<name>A0ACA9M116_9GLOM</name>
<sequence length="101" mass="11610">MNCITSKVGCELVKENYQIIATGYNRTTINTENCIESNCKHCKTEHVLLITEINVKDCKLYCTIFPCLECAKKTIQVKIKEIYYNVNYGDMTDVKKLFNVA</sequence>
<dbReference type="Proteomes" id="UP000789366">
    <property type="component" value="Unassembled WGS sequence"/>
</dbReference>